<keyword evidence="7" id="KW-1185">Reference proteome</keyword>
<proteinExistence type="inferred from homology"/>
<reference evidence="6 7" key="1">
    <citation type="journal article" date="2012" name="Proc. Natl. Acad. Sci. U.S.A.">
        <title>Comparative genomics of Ceriporiopsis subvermispora and Phanerochaete chrysosporium provide insight into selective ligninolysis.</title>
        <authorList>
            <person name="Fernandez-Fueyo E."/>
            <person name="Ruiz-Duenas F.J."/>
            <person name="Ferreira P."/>
            <person name="Floudas D."/>
            <person name="Hibbett D.S."/>
            <person name="Canessa P."/>
            <person name="Larrondo L.F."/>
            <person name="James T.Y."/>
            <person name="Seelenfreund D."/>
            <person name="Lobos S."/>
            <person name="Polanco R."/>
            <person name="Tello M."/>
            <person name="Honda Y."/>
            <person name="Watanabe T."/>
            <person name="Watanabe T."/>
            <person name="Ryu J.S."/>
            <person name="Kubicek C.P."/>
            <person name="Schmoll M."/>
            <person name="Gaskell J."/>
            <person name="Hammel K.E."/>
            <person name="St John F.J."/>
            <person name="Vanden Wymelenberg A."/>
            <person name="Sabat G."/>
            <person name="Splinter BonDurant S."/>
            <person name="Syed K."/>
            <person name="Yadav J.S."/>
            <person name="Doddapaneni H."/>
            <person name="Subramanian V."/>
            <person name="Lavin J.L."/>
            <person name="Oguiza J.A."/>
            <person name="Perez G."/>
            <person name="Pisabarro A.G."/>
            <person name="Ramirez L."/>
            <person name="Santoyo F."/>
            <person name="Master E."/>
            <person name="Coutinho P.M."/>
            <person name="Henrissat B."/>
            <person name="Lombard V."/>
            <person name="Magnuson J.K."/>
            <person name="Kuees U."/>
            <person name="Hori C."/>
            <person name="Igarashi K."/>
            <person name="Samejima M."/>
            <person name="Held B.W."/>
            <person name="Barry K.W."/>
            <person name="LaButti K.M."/>
            <person name="Lapidus A."/>
            <person name="Lindquist E.A."/>
            <person name="Lucas S.M."/>
            <person name="Riley R."/>
            <person name="Salamov A.A."/>
            <person name="Hoffmeister D."/>
            <person name="Schwenk D."/>
            <person name="Hadar Y."/>
            <person name="Yarden O."/>
            <person name="de Vries R.P."/>
            <person name="Wiebenga A."/>
            <person name="Stenlid J."/>
            <person name="Eastwood D."/>
            <person name="Grigoriev I.V."/>
            <person name="Berka R.M."/>
            <person name="Blanchette R.A."/>
            <person name="Kersten P."/>
            <person name="Martinez A.T."/>
            <person name="Vicuna R."/>
            <person name="Cullen D."/>
        </authorList>
    </citation>
    <scope>NUCLEOTIDE SEQUENCE [LARGE SCALE GENOMIC DNA]</scope>
    <source>
        <strain evidence="6 7">B</strain>
    </source>
</reference>
<evidence type="ECO:0000313" key="7">
    <source>
        <dbReference type="Proteomes" id="UP000016930"/>
    </source>
</evidence>
<accession>M2PND7</accession>
<keyword evidence="2" id="KW-0645">Protease</keyword>
<organism evidence="6 7">
    <name type="scientific">Ceriporiopsis subvermispora (strain B)</name>
    <name type="common">White-rot fungus</name>
    <name type="synonym">Gelatoporia subvermispora</name>
    <dbReference type="NCBI Taxonomy" id="914234"/>
    <lineage>
        <taxon>Eukaryota</taxon>
        <taxon>Fungi</taxon>
        <taxon>Dikarya</taxon>
        <taxon>Basidiomycota</taxon>
        <taxon>Agaricomycotina</taxon>
        <taxon>Agaricomycetes</taxon>
        <taxon>Polyporales</taxon>
        <taxon>Gelatoporiaceae</taxon>
        <taxon>Gelatoporia</taxon>
    </lineage>
</organism>
<feature type="region of interest" description="Disordered" evidence="4">
    <location>
        <begin position="409"/>
        <end position="437"/>
    </location>
</feature>
<dbReference type="Pfam" id="PF02902">
    <property type="entry name" value="Peptidase_C48"/>
    <property type="match status" value="1"/>
</dbReference>
<dbReference type="Gene3D" id="3.40.395.10">
    <property type="entry name" value="Adenoviral Proteinase, Chain A"/>
    <property type="match status" value="1"/>
</dbReference>
<dbReference type="GO" id="GO:0008234">
    <property type="term" value="F:cysteine-type peptidase activity"/>
    <property type="evidence" value="ECO:0007669"/>
    <property type="project" value="InterPro"/>
</dbReference>
<dbReference type="InterPro" id="IPR038765">
    <property type="entry name" value="Papain-like_cys_pep_sf"/>
</dbReference>
<dbReference type="GO" id="GO:0006508">
    <property type="term" value="P:proteolysis"/>
    <property type="evidence" value="ECO:0007669"/>
    <property type="project" value="UniProtKB-KW"/>
</dbReference>
<dbReference type="EMBL" id="KB445796">
    <property type="protein sequence ID" value="EMD37924.1"/>
    <property type="molecule type" value="Genomic_DNA"/>
</dbReference>
<dbReference type="SUPFAM" id="SSF53098">
    <property type="entry name" value="Ribonuclease H-like"/>
    <property type="match status" value="1"/>
</dbReference>
<sequence>MQSQLVGFKAEDWIGCGKDFGTAPGFVREAFHAQLLIPEPLEAVLLPSSSASIRTLLSAKLPTIHDALGRSSFPELHQFFSHTSPPVPAPLNYLRTFPIPGREKVKSLIDMAGTEWLDGKRSIMYPHIEMNEELFPLWVLTYWQRVHSLQGDLLAWTQADQWLATRLSDSLELGIAANNARKLLLVIPWSSTLSTLPGGVDTYELSTFLSHDWLESSHINLILELIKQRLCDNHPDAQKHYIANVWFSAILCSSFATAPDNKNVPPIPSWIDNIGRKLASGDLQTAAFIFNRHNTHWVSVVVDFLHGQILFGDSMKGDLPPEFLHLFTWWRRLYSPPEPSSWCNWTIAPLLCTEQTGGDTYSCGLLSSNAIEHYYTPEHCSLVPISAVDLERLKILDAVWAVQSMNQMLTTGPTPQRDQTNSSKRPGEPPNLPSVPLKRMKLEESPLELSQISEASVLLPSDDDLVSVSGLSHIVGTTLENHQTASASHKSRAGRPRSSLLDDLTYLVQAAEAGHHARYGCVGCKHEFSGRTTGRVLKHAARCLKLSAELRSRACKASSDNSPGACVEIIKAKVNQKQNTSATVTHSTSDKAVAIANTSERQDWHAYFTDAGKSTLKAALDLAILKFFSCNGIPSHVADSSEWKDIWRIVGRYEPVSRTTMQDIQIPQEAEHVRLKQMQYLKTKHNLTISFDGGGTRRRESFYSCHITTPERESFLIEAFPGNGYAHTAEWISKHVLEVIESIGRTRFAGICSDSTGNTKNCRQRVCNAIPTIINFPDPVHHTALAVKDLCQLDYFRSVVQITRRVIKHHSHSDKATHQLDKARSKFNIRHGLQTIGKTRFATIIHAAVALCGCLPALRYVQAEHGLSIEDCSPQLFMSGKSASLNFERDLNQLISLGSPFAKAIMCLESSHSTAADVYIFWCAIAACLKRVLSDNESGIPSTVKGQIRGIFNARWREMFEHGPNRAHLSAFYLHPGYTGAAIFKEPNAIAFNIKVPARNDKHTGQEIKHRRVYQQVGEYLTTMLASEAEHGKNIKLNVSSNARKLLKDRFQHQFRAFAAGHYPFSTPLRDDQTALKWWKELEHVPQAEILAALAIKLFSIMPNSMPEERTVSNFTWMNSALRNRQHLSTIVSHTQIRQFYRSKARVKTKSIPTVRFCEMDSLLRDMTMERPKDTEKAVKIRALDQDDGEDDTDAVPGESWLDDLTEEVTTDAATEFVMEHDVELTHEELISLLASDRATGVVMQQLQESQHQEPVSEEGASDGVSWVFDADF</sequence>
<dbReference type="HOGENOM" id="CLU_262057_0_0_1"/>
<dbReference type="GO" id="GO:0019783">
    <property type="term" value="F:ubiquitin-like protein peptidase activity"/>
    <property type="evidence" value="ECO:0007669"/>
    <property type="project" value="UniProtKB-ARBA"/>
</dbReference>
<gene>
    <name evidence="6" type="ORF">CERSUDRAFT_73706</name>
</gene>
<dbReference type="OrthoDB" id="2801221at2759"/>
<feature type="compositionally biased region" description="Polar residues" evidence="4">
    <location>
        <begin position="409"/>
        <end position="424"/>
    </location>
</feature>
<evidence type="ECO:0000256" key="3">
    <source>
        <dbReference type="ARBA" id="ARBA00022801"/>
    </source>
</evidence>
<dbReference type="InterPro" id="IPR012337">
    <property type="entry name" value="RNaseH-like_sf"/>
</dbReference>
<protein>
    <recommendedName>
        <fullName evidence="5">Ubiquitin-like protease family profile domain-containing protein</fullName>
    </recommendedName>
</protein>
<dbReference type="SUPFAM" id="SSF54001">
    <property type="entry name" value="Cysteine proteinases"/>
    <property type="match status" value="1"/>
</dbReference>
<dbReference type="Proteomes" id="UP000016930">
    <property type="component" value="Unassembled WGS sequence"/>
</dbReference>
<feature type="domain" description="Ubiquitin-like protease family profile" evidence="5">
    <location>
        <begin position="198"/>
        <end position="374"/>
    </location>
</feature>
<evidence type="ECO:0000313" key="6">
    <source>
        <dbReference type="EMBL" id="EMD37924.1"/>
    </source>
</evidence>
<name>M2PND7_CERS8</name>
<evidence type="ECO:0000256" key="2">
    <source>
        <dbReference type="ARBA" id="ARBA00022670"/>
    </source>
</evidence>
<keyword evidence="3" id="KW-0378">Hydrolase</keyword>
<comment type="similarity">
    <text evidence="1">Belongs to the peptidase C48 family.</text>
</comment>
<evidence type="ECO:0000256" key="1">
    <source>
        <dbReference type="ARBA" id="ARBA00005234"/>
    </source>
</evidence>
<dbReference type="AlphaFoldDB" id="M2PND7"/>
<dbReference type="InterPro" id="IPR003653">
    <property type="entry name" value="Peptidase_C48_C"/>
</dbReference>
<dbReference type="PROSITE" id="PS50600">
    <property type="entry name" value="ULP_PROTEASE"/>
    <property type="match status" value="1"/>
</dbReference>
<dbReference type="Pfam" id="PF04937">
    <property type="entry name" value="DUF659"/>
    <property type="match status" value="1"/>
</dbReference>
<evidence type="ECO:0000256" key="4">
    <source>
        <dbReference type="SAM" id="MobiDB-lite"/>
    </source>
</evidence>
<dbReference type="STRING" id="914234.M2PND7"/>
<evidence type="ECO:0000259" key="5">
    <source>
        <dbReference type="PROSITE" id="PS50600"/>
    </source>
</evidence>
<dbReference type="InterPro" id="IPR007021">
    <property type="entry name" value="DUF659"/>
</dbReference>